<feature type="region of interest" description="Disordered" evidence="5">
    <location>
        <begin position="14"/>
        <end position="45"/>
    </location>
</feature>
<dbReference type="SMART" id="SM00415">
    <property type="entry name" value="HSF"/>
    <property type="match status" value="1"/>
</dbReference>
<feature type="domain" description="HSF-type DNA-binding" evidence="6">
    <location>
        <begin position="244"/>
        <end position="342"/>
    </location>
</feature>
<dbReference type="InterPro" id="IPR036388">
    <property type="entry name" value="WH-like_DNA-bd_sf"/>
</dbReference>
<feature type="region of interest" description="Disordered" evidence="5">
    <location>
        <begin position="348"/>
        <end position="371"/>
    </location>
</feature>
<dbReference type="EMBL" id="CAICTM010000232">
    <property type="protein sequence ID" value="CAB9505502.1"/>
    <property type="molecule type" value="Genomic_DNA"/>
</dbReference>
<dbReference type="PANTHER" id="PTHR10015:SF206">
    <property type="entry name" value="HSF-TYPE DNA-BINDING DOMAIN-CONTAINING PROTEIN"/>
    <property type="match status" value="1"/>
</dbReference>
<comment type="similarity">
    <text evidence="4">Belongs to the HSF family.</text>
</comment>
<proteinExistence type="inferred from homology"/>
<evidence type="ECO:0000259" key="6">
    <source>
        <dbReference type="SMART" id="SM00415"/>
    </source>
</evidence>
<accession>A0A9N8DLY8</accession>
<dbReference type="InterPro" id="IPR000232">
    <property type="entry name" value="HSF_DNA-bd"/>
</dbReference>
<dbReference type="InterPro" id="IPR036390">
    <property type="entry name" value="WH_DNA-bd_sf"/>
</dbReference>
<evidence type="ECO:0000256" key="1">
    <source>
        <dbReference type="ARBA" id="ARBA00004123"/>
    </source>
</evidence>
<reference evidence="7" key="1">
    <citation type="submission" date="2020-06" db="EMBL/GenBank/DDBJ databases">
        <authorList>
            <consortium name="Plant Systems Biology data submission"/>
        </authorList>
    </citation>
    <scope>NUCLEOTIDE SEQUENCE</scope>
    <source>
        <strain evidence="7">D6</strain>
    </source>
</reference>
<dbReference type="Proteomes" id="UP001153069">
    <property type="component" value="Unassembled WGS sequence"/>
</dbReference>
<dbReference type="GO" id="GO:0005634">
    <property type="term" value="C:nucleus"/>
    <property type="evidence" value="ECO:0007669"/>
    <property type="project" value="UniProtKB-SubCell"/>
</dbReference>
<evidence type="ECO:0000256" key="3">
    <source>
        <dbReference type="ARBA" id="ARBA00023242"/>
    </source>
</evidence>
<keyword evidence="2" id="KW-0238">DNA-binding</keyword>
<dbReference type="GO" id="GO:0003700">
    <property type="term" value="F:DNA-binding transcription factor activity"/>
    <property type="evidence" value="ECO:0007669"/>
    <property type="project" value="InterPro"/>
</dbReference>
<dbReference type="GO" id="GO:0043565">
    <property type="term" value="F:sequence-specific DNA binding"/>
    <property type="evidence" value="ECO:0007669"/>
    <property type="project" value="InterPro"/>
</dbReference>
<evidence type="ECO:0000256" key="4">
    <source>
        <dbReference type="RuleBase" id="RU004020"/>
    </source>
</evidence>
<keyword evidence="3" id="KW-0539">Nucleus</keyword>
<comment type="subcellular location">
    <subcellularLocation>
        <location evidence="1">Nucleus</location>
    </subcellularLocation>
</comment>
<dbReference type="FunFam" id="1.10.10.10:FF:000479">
    <property type="entry name" value="Predicted protein"/>
    <property type="match status" value="1"/>
</dbReference>
<sequence length="371" mass="39083">MSYQYSLNQGQGFGAANGRGNHQGGGSGNSMNMNDNGGGKSQNPSSIDAMFQGILPSTGAGAVAASPANARQLSGLNHMNLSTMTAAGISVHQAQLPSTRLQSSGLGVNVGHVNAAQDFSSASLNISDEIKRLQQLHQLTQGQGTAPSATANTNQFMQGLLAGRTGAAAAMNQLGVKNTTSAGTHSHPMFQSALQQSSTTNASGLISPAAAAQLMAASAGQMLPSPSMLSARAALSQQRPGPGAIEPFPEKLHRMLMEVEASSKGHIISFVDEGRAFAIHKPNQFFKEIVPLYFRQSRLSSFKRQLNLYGFELISNGPSRGAYFHELFQRDKPNLCRRMRRVAVKVAAAAKKTDTSDQEPKQEEGSAGGEE</sequence>
<comment type="caution">
    <text evidence="7">The sequence shown here is derived from an EMBL/GenBank/DDBJ whole genome shotgun (WGS) entry which is preliminary data.</text>
</comment>
<name>A0A9N8DLY8_9STRA</name>
<evidence type="ECO:0000313" key="7">
    <source>
        <dbReference type="EMBL" id="CAB9505502.1"/>
    </source>
</evidence>
<dbReference type="Gene3D" id="1.10.10.10">
    <property type="entry name" value="Winged helix-like DNA-binding domain superfamily/Winged helix DNA-binding domain"/>
    <property type="match status" value="1"/>
</dbReference>
<evidence type="ECO:0000313" key="8">
    <source>
        <dbReference type="Proteomes" id="UP001153069"/>
    </source>
</evidence>
<protein>
    <submittedName>
        <fullName evidence="7">Stress transcription factor B</fullName>
    </submittedName>
</protein>
<dbReference type="PANTHER" id="PTHR10015">
    <property type="entry name" value="HEAT SHOCK TRANSCRIPTION FACTOR"/>
    <property type="match status" value="1"/>
</dbReference>
<feature type="compositionally biased region" description="Gly residues" evidence="5">
    <location>
        <begin position="14"/>
        <end position="28"/>
    </location>
</feature>
<evidence type="ECO:0000256" key="5">
    <source>
        <dbReference type="SAM" id="MobiDB-lite"/>
    </source>
</evidence>
<keyword evidence="8" id="KW-1185">Reference proteome</keyword>
<dbReference type="AlphaFoldDB" id="A0A9N8DLY8"/>
<feature type="compositionally biased region" description="Basic and acidic residues" evidence="5">
    <location>
        <begin position="351"/>
        <end position="364"/>
    </location>
</feature>
<organism evidence="7 8">
    <name type="scientific">Seminavis robusta</name>
    <dbReference type="NCBI Taxonomy" id="568900"/>
    <lineage>
        <taxon>Eukaryota</taxon>
        <taxon>Sar</taxon>
        <taxon>Stramenopiles</taxon>
        <taxon>Ochrophyta</taxon>
        <taxon>Bacillariophyta</taxon>
        <taxon>Bacillariophyceae</taxon>
        <taxon>Bacillariophycidae</taxon>
        <taxon>Naviculales</taxon>
        <taxon>Naviculaceae</taxon>
        <taxon>Seminavis</taxon>
    </lineage>
</organism>
<dbReference type="SUPFAM" id="SSF46785">
    <property type="entry name" value="Winged helix' DNA-binding domain"/>
    <property type="match status" value="1"/>
</dbReference>
<dbReference type="OrthoDB" id="60033at2759"/>
<evidence type="ECO:0000256" key="2">
    <source>
        <dbReference type="ARBA" id="ARBA00023125"/>
    </source>
</evidence>
<dbReference type="Pfam" id="PF00447">
    <property type="entry name" value="HSF_DNA-bind"/>
    <property type="match status" value="1"/>
</dbReference>
<gene>
    <name evidence="7" type="ORF">SEMRO_233_G094200.1</name>
</gene>